<organism evidence="5 6">
    <name type="scientific">Murimonas intestini</name>
    <dbReference type="NCBI Taxonomy" id="1337051"/>
    <lineage>
        <taxon>Bacteria</taxon>
        <taxon>Bacillati</taxon>
        <taxon>Bacillota</taxon>
        <taxon>Clostridia</taxon>
        <taxon>Lachnospirales</taxon>
        <taxon>Lachnospiraceae</taxon>
        <taxon>Murimonas</taxon>
    </lineage>
</organism>
<keyword evidence="2" id="KW-0238">DNA-binding</keyword>
<protein>
    <submittedName>
        <fullName evidence="5">AraC-like DNA-binding protein</fullName>
    </submittedName>
</protein>
<dbReference type="InterPro" id="IPR037923">
    <property type="entry name" value="HTH-like"/>
</dbReference>
<dbReference type="InterPro" id="IPR009057">
    <property type="entry name" value="Homeodomain-like_sf"/>
</dbReference>
<name>A0AB73SXS5_9FIRM</name>
<dbReference type="InterPro" id="IPR003313">
    <property type="entry name" value="AraC-bd"/>
</dbReference>
<feature type="domain" description="HTH araC/xylS-type" evidence="4">
    <location>
        <begin position="172"/>
        <end position="270"/>
    </location>
</feature>
<reference evidence="5 6" key="1">
    <citation type="submission" date="2018-05" db="EMBL/GenBank/DDBJ databases">
        <authorList>
            <person name="Goeker M."/>
            <person name="Huntemann M."/>
            <person name="Clum A."/>
            <person name="Pillay M."/>
            <person name="Palaniappan K."/>
            <person name="Varghese N."/>
            <person name="Mikhailova N."/>
            <person name="Stamatis D."/>
            <person name="Reddy T."/>
            <person name="Daum C."/>
            <person name="Shapiro N."/>
            <person name="Ivanova N."/>
            <person name="Kyrpides N."/>
            <person name="Woyke T."/>
        </authorList>
    </citation>
    <scope>NUCLEOTIDE SEQUENCE [LARGE SCALE GENOMIC DNA]</scope>
    <source>
        <strain evidence="5 6">DSM 26524</strain>
    </source>
</reference>
<dbReference type="Gene3D" id="1.10.10.60">
    <property type="entry name" value="Homeodomain-like"/>
    <property type="match status" value="2"/>
</dbReference>
<dbReference type="SMART" id="SM00342">
    <property type="entry name" value="HTH_ARAC"/>
    <property type="match status" value="1"/>
</dbReference>
<dbReference type="Pfam" id="PF02311">
    <property type="entry name" value="AraC_binding"/>
    <property type="match status" value="1"/>
</dbReference>
<dbReference type="RefSeq" id="WP_109748709.1">
    <property type="nucleotide sequence ID" value="NZ_JANKBI010000025.1"/>
</dbReference>
<dbReference type="EMBL" id="QGGY01000021">
    <property type="protein sequence ID" value="PWJ72179.1"/>
    <property type="molecule type" value="Genomic_DNA"/>
</dbReference>
<dbReference type="InterPro" id="IPR014710">
    <property type="entry name" value="RmlC-like_jellyroll"/>
</dbReference>
<evidence type="ECO:0000313" key="6">
    <source>
        <dbReference type="Proteomes" id="UP000245412"/>
    </source>
</evidence>
<proteinExistence type="predicted"/>
<dbReference type="Proteomes" id="UP000245412">
    <property type="component" value="Unassembled WGS sequence"/>
</dbReference>
<dbReference type="Gene3D" id="2.60.120.10">
    <property type="entry name" value="Jelly Rolls"/>
    <property type="match status" value="1"/>
</dbReference>
<sequence>MDDFPFIIMNQLRRSNSYRMPESHTHNTYELYYLLSGTQKFFIQHSVYSMHPHDLALVVPGTLHRTTYSATSKHERIVIMFEQAYIQEILDFFPYIIEEDFNLKPVISVPEDMQEEVDGLFSRLFVEYEKKDEFSVRMISHLLCGLLLLLTRYRKCKEETIIPSSPQDEAISRAAYFISQFYNQPITLDDAARAASLSATYFSKKFKAVTGFGFKEYLNSIRIQKACKELLRTKDSVTDIALRCGFENSNYFGDLFYKINGVSPRAWRQKHGKV</sequence>
<dbReference type="GO" id="GO:0043565">
    <property type="term" value="F:sequence-specific DNA binding"/>
    <property type="evidence" value="ECO:0007669"/>
    <property type="project" value="InterPro"/>
</dbReference>
<dbReference type="SUPFAM" id="SSF51215">
    <property type="entry name" value="Regulatory protein AraC"/>
    <property type="match status" value="1"/>
</dbReference>
<dbReference type="PANTHER" id="PTHR43280:SF2">
    <property type="entry name" value="HTH-TYPE TRANSCRIPTIONAL REGULATOR EXSA"/>
    <property type="match status" value="1"/>
</dbReference>
<keyword evidence="1" id="KW-0805">Transcription regulation</keyword>
<evidence type="ECO:0000256" key="2">
    <source>
        <dbReference type="ARBA" id="ARBA00023125"/>
    </source>
</evidence>
<dbReference type="SUPFAM" id="SSF46689">
    <property type="entry name" value="Homeodomain-like"/>
    <property type="match status" value="2"/>
</dbReference>
<evidence type="ECO:0000256" key="3">
    <source>
        <dbReference type="ARBA" id="ARBA00023163"/>
    </source>
</evidence>
<gene>
    <name evidence="5" type="ORF">C7383_12145</name>
</gene>
<keyword evidence="6" id="KW-1185">Reference proteome</keyword>
<dbReference type="PANTHER" id="PTHR43280">
    <property type="entry name" value="ARAC-FAMILY TRANSCRIPTIONAL REGULATOR"/>
    <property type="match status" value="1"/>
</dbReference>
<dbReference type="InterPro" id="IPR018060">
    <property type="entry name" value="HTH_AraC"/>
</dbReference>
<dbReference type="PROSITE" id="PS01124">
    <property type="entry name" value="HTH_ARAC_FAMILY_2"/>
    <property type="match status" value="1"/>
</dbReference>
<keyword evidence="3" id="KW-0804">Transcription</keyword>
<comment type="caution">
    <text evidence="5">The sequence shown here is derived from an EMBL/GenBank/DDBJ whole genome shotgun (WGS) entry which is preliminary data.</text>
</comment>
<evidence type="ECO:0000313" key="5">
    <source>
        <dbReference type="EMBL" id="PWJ72179.1"/>
    </source>
</evidence>
<evidence type="ECO:0000259" key="4">
    <source>
        <dbReference type="PROSITE" id="PS01124"/>
    </source>
</evidence>
<dbReference type="GO" id="GO:0003700">
    <property type="term" value="F:DNA-binding transcription factor activity"/>
    <property type="evidence" value="ECO:0007669"/>
    <property type="project" value="InterPro"/>
</dbReference>
<dbReference type="AlphaFoldDB" id="A0AB73SXS5"/>
<accession>A0AB73SXS5</accession>
<dbReference type="Pfam" id="PF12833">
    <property type="entry name" value="HTH_18"/>
    <property type="match status" value="1"/>
</dbReference>
<evidence type="ECO:0000256" key="1">
    <source>
        <dbReference type="ARBA" id="ARBA00023015"/>
    </source>
</evidence>